<name>A0A2P2PQV5_RHIMU</name>
<sequence>MFRNGPSSHFSFYKDNLAMPFWSSTPKGELWFKENKRWTFAWFIDHIL</sequence>
<reference evidence="1" key="1">
    <citation type="submission" date="2018-02" db="EMBL/GenBank/DDBJ databases">
        <title>Rhizophora mucronata_Transcriptome.</title>
        <authorList>
            <person name="Meera S.P."/>
            <person name="Sreeshan A."/>
            <person name="Augustine A."/>
        </authorList>
    </citation>
    <scope>NUCLEOTIDE SEQUENCE</scope>
    <source>
        <tissue evidence="1">Leaf</tissue>
    </source>
</reference>
<dbReference type="EMBL" id="GGEC01076515">
    <property type="protein sequence ID" value="MBX56999.1"/>
    <property type="molecule type" value="Transcribed_RNA"/>
</dbReference>
<accession>A0A2P2PQV5</accession>
<evidence type="ECO:0000313" key="1">
    <source>
        <dbReference type="EMBL" id="MBX56999.1"/>
    </source>
</evidence>
<organism evidence="1">
    <name type="scientific">Rhizophora mucronata</name>
    <name type="common">Asiatic mangrove</name>
    <dbReference type="NCBI Taxonomy" id="61149"/>
    <lineage>
        <taxon>Eukaryota</taxon>
        <taxon>Viridiplantae</taxon>
        <taxon>Streptophyta</taxon>
        <taxon>Embryophyta</taxon>
        <taxon>Tracheophyta</taxon>
        <taxon>Spermatophyta</taxon>
        <taxon>Magnoliopsida</taxon>
        <taxon>eudicotyledons</taxon>
        <taxon>Gunneridae</taxon>
        <taxon>Pentapetalae</taxon>
        <taxon>rosids</taxon>
        <taxon>fabids</taxon>
        <taxon>Malpighiales</taxon>
        <taxon>Rhizophoraceae</taxon>
        <taxon>Rhizophora</taxon>
    </lineage>
</organism>
<protein>
    <submittedName>
        <fullName evidence="1">Uncharacterized protein</fullName>
    </submittedName>
</protein>
<dbReference type="AlphaFoldDB" id="A0A2P2PQV5"/>
<proteinExistence type="predicted"/>